<keyword evidence="9" id="KW-1185">Reference proteome</keyword>
<dbReference type="PANTHER" id="PTHR12770:SF31">
    <property type="entry name" value="RUS FAMILY MEMBER 1"/>
    <property type="match status" value="1"/>
</dbReference>
<feature type="domain" description="Root UVB sensitive protein C-terminal" evidence="7">
    <location>
        <begin position="378"/>
        <end position="497"/>
    </location>
</feature>
<name>A0A068RTA5_9FUNG</name>
<dbReference type="Proteomes" id="UP000027586">
    <property type="component" value="Unassembled WGS sequence"/>
</dbReference>
<dbReference type="InterPro" id="IPR055412">
    <property type="entry name" value="UVB_sens_C"/>
</dbReference>
<keyword evidence="4" id="KW-1133">Transmembrane helix</keyword>
<sequence>MLRQHVSRIQQRFPASCHGTRIRSTLRCHRWSSTTRSKETSNTTVLTEHVYGRTRIYTSLQTIAKAKPATSSKSRVGSSVTSPPLSWRWLQSSGSTVASSSTHIGTDNKDDQKGNVHLLGGIRQSLREMFLPVGYPESVHSCYKPFHLWLGLETYVGSAIGVLCSQAMLASLGLGEAEAAGGAVAIQWVLKDGIGEFGKLFFIKRFASSFDSHPKTWKMVCEGFSAVGCFLQLCTSVVSPKFFLPLAAVGNMFNLVHESIWLASHMTFTKHFATTGNIGDIVAKDDAQMSTAHLLGMLTGVGVISLSHEPLYLFGAFSILTPINIWATIKMLNAAEFEVLNQAKLTLLSRTFIDSGKAEGYKELRSREIGFGEWIKPGSHVSIRLKLGASAEQTYDSVAEVQSATHVMKNENYLLGYRKGVMGVLFHEDIESEDVIQSILHALKFHDTLASKNISKETDWHAYMDALDESLAWTKENIPRFMDALEEKGWQLDSVYWNDGGVRVSWEGHPSQLEEQQQQQQRT</sequence>
<dbReference type="VEuPathDB" id="FungiDB:LCOR_04283.1"/>
<evidence type="ECO:0000256" key="2">
    <source>
        <dbReference type="ARBA" id="ARBA00007558"/>
    </source>
</evidence>
<dbReference type="Pfam" id="PF24160">
    <property type="entry name" value="UVB_sens_C"/>
    <property type="match status" value="1"/>
</dbReference>
<proteinExistence type="inferred from homology"/>
<evidence type="ECO:0000256" key="4">
    <source>
        <dbReference type="ARBA" id="ARBA00022989"/>
    </source>
</evidence>
<reference evidence="8" key="1">
    <citation type="submission" date="2013-08" db="EMBL/GenBank/DDBJ databases">
        <title>Gene expansion shapes genome architecture in the human pathogen Lichtheimia corymbifera: an evolutionary genomics analysis in the ancient terrestrial Mucorales (Mucoromycotina).</title>
        <authorList>
            <person name="Schwartze V.U."/>
            <person name="Winter S."/>
            <person name="Shelest E."/>
            <person name="Marcet-Houben M."/>
            <person name="Horn F."/>
            <person name="Wehner S."/>
            <person name="Hoffmann K."/>
            <person name="Riege K."/>
            <person name="Sammeth M."/>
            <person name="Nowrousian M."/>
            <person name="Valiante V."/>
            <person name="Linde J."/>
            <person name="Jacobsen I.D."/>
            <person name="Marz M."/>
            <person name="Brakhage A.A."/>
            <person name="Gabaldon T."/>
            <person name="Bocker S."/>
            <person name="Voigt K."/>
        </authorList>
    </citation>
    <scope>NUCLEOTIDE SEQUENCE [LARGE SCALE GENOMIC DNA]</scope>
    <source>
        <strain evidence="8">FSU 9682</strain>
    </source>
</reference>
<dbReference type="EMBL" id="CBTN010000015">
    <property type="protein sequence ID" value="CDH52847.1"/>
    <property type="molecule type" value="Genomic_DNA"/>
</dbReference>
<dbReference type="PANTHER" id="PTHR12770">
    <property type="entry name" value="RUS1 FAMILY PROTEIN C16ORF58"/>
    <property type="match status" value="1"/>
</dbReference>
<comment type="subcellular location">
    <subcellularLocation>
        <location evidence="1">Membrane</location>
    </subcellularLocation>
</comment>
<keyword evidence="3" id="KW-0812">Transmembrane</keyword>
<gene>
    <name evidence="8" type="ORF">LCOR_04283.1</name>
</gene>
<evidence type="ECO:0000313" key="8">
    <source>
        <dbReference type="EMBL" id="CDH52847.1"/>
    </source>
</evidence>
<evidence type="ECO:0000259" key="7">
    <source>
        <dbReference type="Pfam" id="PF24160"/>
    </source>
</evidence>
<dbReference type="InterPro" id="IPR054549">
    <property type="entry name" value="UVB_sens_RUS_dom"/>
</dbReference>
<dbReference type="Pfam" id="PF04884">
    <property type="entry name" value="UVB_sens_prot"/>
    <property type="match status" value="1"/>
</dbReference>
<comment type="similarity">
    <text evidence="2">Belongs to the RUS1 family.</text>
</comment>
<protein>
    <submittedName>
        <fullName evidence="8">Upf0420 protein c16orf58 homolog</fullName>
    </submittedName>
</protein>
<evidence type="ECO:0000259" key="6">
    <source>
        <dbReference type="Pfam" id="PF04884"/>
    </source>
</evidence>
<feature type="domain" description="Protein root UVB sensitive/RUS" evidence="6">
    <location>
        <begin position="122"/>
        <end position="355"/>
    </location>
</feature>
<evidence type="ECO:0000256" key="3">
    <source>
        <dbReference type="ARBA" id="ARBA00022692"/>
    </source>
</evidence>
<organism evidence="8 9">
    <name type="scientific">Lichtheimia corymbifera JMRC:FSU:9682</name>
    <dbReference type="NCBI Taxonomy" id="1263082"/>
    <lineage>
        <taxon>Eukaryota</taxon>
        <taxon>Fungi</taxon>
        <taxon>Fungi incertae sedis</taxon>
        <taxon>Mucoromycota</taxon>
        <taxon>Mucoromycotina</taxon>
        <taxon>Mucoromycetes</taxon>
        <taxon>Mucorales</taxon>
        <taxon>Lichtheimiaceae</taxon>
        <taxon>Lichtheimia</taxon>
    </lineage>
</organism>
<dbReference type="GO" id="GO:0016020">
    <property type="term" value="C:membrane"/>
    <property type="evidence" value="ECO:0007669"/>
    <property type="project" value="UniProtKB-SubCell"/>
</dbReference>
<dbReference type="InterPro" id="IPR006968">
    <property type="entry name" value="RUS_fam"/>
</dbReference>
<dbReference type="OrthoDB" id="19606at2759"/>
<evidence type="ECO:0000256" key="5">
    <source>
        <dbReference type="ARBA" id="ARBA00023136"/>
    </source>
</evidence>
<keyword evidence="5" id="KW-0472">Membrane</keyword>
<dbReference type="AlphaFoldDB" id="A0A068RTA5"/>
<accession>A0A068RTA5</accession>
<evidence type="ECO:0000313" key="9">
    <source>
        <dbReference type="Proteomes" id="UP000027586"/>
    </source>
</evidence>
<evidence type="ECO:0000256" key="1">
    <source>
        <dbReference type="ARBA" id="ARBA00004370"/>
    </source>
</evidence>
<comment type="caution">
    <text evidence="8">The sequence shown here is derived from an EMBL/GenBank/DDBJ whole genome shotgun (WGS) entry which is preliminary data.</text>
</comment>